<keyword evidence="2" id="KW-1185">Reference proteome</keyword>
<evidence type="ECO:0000313" key="1">
    <source>
        <dbReference type="EMBL" id="KAJ2805913.1"/>
    </source>
</evidence>
<comment type="caution">
    <text evidence="1">The sequence shown here is derived from an EMBL/GenBank/DDBJ whole genome shotgun (WGS) entry which is preliminary data.</text>
</comment>
<accession>A0ACC1LDL6</accession>
<sequence>MALAPGDLEALFKVLRISLHIPNVAPRLAARAGAEQPPTTQSVVAAGPPRRFLYRGEKADACLVATIPNFDRVRCSLAATMKRADSRELADGELPLSAGELEQFFAALRFSVVAYQAQTTPTRGTGDISSSHSSPATPAQRLRQHDDGKPAGIAQPLKVSTIAREPAFAADLPADPPGSGGALAVERLDSGACCCVYPWALEVPAVDEPLAPQVDAALMFEIHAACQRGADSPPAARSGQHETGVGAGSREEIQLEELATRLSSEILATASLERSRQSALRVAELDRLSLESAAPATPSAVATKIVQILVPTHPVVRVSTRTVCLPRSYGADAALVEVGVRYDAEPAAFALHSIAMQCPEWRVQSLGAPSPLLLPLTTGTSYSAVFKLSSLVRPADSAPVYSLQLLNDTGSVDARAPTPTLAPARSAELTVLVHIVPIGSEDPESEPLVVKYRTQLLGPSCGGAATAAVDTVASSTATPAGSLPSARSKRSSDAGETAREAAWGHAKTASLDYDAHARTRKYSLTHPPTRPSDQRPRASSKRLPLAAPDGGLASAQRSRAATVNVAGLAPHPISGAHTHGARNSTSTLQSTSTVSCGPTAARGSVEMDCAAVQQQQQQWPQRHQHHSPGAAPLRETAGELGVAFEAPPRALLGEQVAVRVCLSNSTTTLFSCLSLVDDSAADDCSSGDAGLLDGPDGCGLLAVDGATAIPPLRPGGSVSVTLKYVAAAPHFHAAGPLRLLSLDGGTTLAVFDAPFVVFVDDSR</sequence>
<evidence type="ECO:0000313" key="2">
    <source>
        <dbReference type="Proteomes" id="UP001140087"/>
    </source>
</evidence>
<protein>
    <submittedName>
        <fullName evidence="1">Uncharacterized protein</fullName>
    </submittedName>
</protein>
<dbReference type="EMBL" id="JANBUN010000199">
    <property type="protein sequence ID" value="KAJ2805913.1"/>
    <property type="molecule type" value="Genomic_DNA"/>
</dbReference>
<organism evidence="1 2">
    <name type="scientific">Coemansia helicoidea</name>
    <dbReference type="NCBI Taxonomy" id="1286919"/>
    <lineage>
        <taxon>Eukaryota</taxon>
        <taxon>Fungi</taxon>
        <taxon>Fungi incertae sedis</taxon>
        <taxon>Zoopagomycota</taxon>
        <taxon>Kickxellomycotina</taxon>
        <taxon>Kickxellomycetes</taxon>
        <taxon>Kickxellales</taxon>
        <taxon>Kickxellaceae</taxon>
        <taxon>Coemansia</taxon>
    </lineage>
</organism>
<name>A0ACC1LDL6_9FUNG</name>
<dbReference type="Proteomes" id="UP001140087">
    <property type="component" value="Unassembled WGS sequence"/>
</dbReference>
<reference evidence="1" key="1">
    <citation type="submission" date="2022-07" db="EMBL/GenBank/DDBJ databases">
        <title>Phylogenomic reconstructions and comparative analyses of Kickxellomycotina fungi.</title>
        <authorList>
            <person name="Reynolds N.K."/>
            <person name="Stajich J.E."/>
            <person name="Barry K."/>
            <person name="Grigoriev I.V."/>
            <person name="Crous P."/>
            <person name="Smith M.E."/>
        </authorList>
    </citation>
    <scope>NUCLEOTIDE SEQUENCE</scope>
    <source>
        <strain evidence="1">BCRC 34780</strain>
    </source>
</reference>
<proteinExistence type="predicted"/>
<gene>
    <name evidence="1" type="ORF">H4R21_001085</name>
</gene>